<dbReference type="RefSeq" id="WP_341473144.1">
    <property type="nucleotide sequence ID" value="NZ_WMZN01000001.1"/>
</dbReference>
<reference evidence="2 3" key="1">
    <citation type="journal article" date="2019" name="Nat. Med.">
        <title>A library of human gut bacterial isolates paired with longitudinal multiomics data enables mechanistic microbiome research.</title>
        <authorList>
            <person name="Poyet M."/>
            <person name="Groussin M."/>
            <person name="Gibbons S.M."/>
            <person name="Avila-Pacheco J."/>
            <person name="Jiang X."/>
            <person name="Kearney S.M."/>
            <person name="Perrotta A.R."/>
            <person name="Berdy B."/>
            <person name="Zhao S."/>
            <person name="Lieberman T.D."/>
            <person name="Swanson P.K."/>
            <person name="Smith M."/>
            <person name="Roesemann S."/>
            <person name="Alexander J.E."/>
            <person name="Rich S.A."/>
            <person name="Livny J."/>
            <person name="Vlamakis H."/>
            <person name="Clish C."/>
            <person name="Bullock K."/>
            <person name="Deik A."/>
            <person name="Scott J."/>
            <person name="Pierce K.A."/>
            <person name="Xavier R.J."/>
            <person name="Alm E.J."/>
        </authorList>
    </citation>
    <scope>NUCLEOTIDE SEQUENCE [LARGE SCALE GENOMIC DNA]</scope>
    <source>
        <strain evidence="2 3">BIOML-A4</strain>
    </source>
</reference>
<gene>
    <name evidence="2" type="ORF">GMD59_01015</name>
</gene>
<evidence type="ECO:0000313" key="3">
    <source>
        <dbReference type="Proteomes" id="UP000472755"/>
    </source>
</evidence>
<comment type="caution">
    <text evidence="2">The sequence shown here is derived from an EMBL/GenBank/DDBJ whole genome shotgun (WGS) entry which is preliminary data.</text>
</comment>
<sequence>MISNSITSSAGDSLDRYEIDINITRKAFDGLARQGMLFHQGLHELCDNALAAALPGEKARICVALASDSDKNYLQLAVADWGRGMDLAALSNALQLGSQPVGSNRLNEHGYGLNNALACLSGGNGSWCVFTRSQPGAYFRVSGPFDLRMVAETVSVPDLPPELNLQWPEPATIVYVRVPMVIARTAQRQGNRKLSDLATLRVWITEHLGVAYRGYLELDSQTLEPSAKIAVTVGASTMLVPPVSVPIMMARTEQLQLELGGQIITMTYMHGVLDSSRRDHLVLGSKARYYYQGSQPTQGIDIRLGKRVIATAQLGEIWHKEDGTPISRHNSYNDFVGELILPELPRGVLSTLTNKTGIDRNDPEWDKVFEALASYPPLKNAQAASEKALRLQWTRLLKATNPEDDVTGEVTVWPTGTRIDVTDRNDFGKYDIYELKAGKGEPQDLYQLRMYWDGLVLSGVQPTRGVLLAAGFAEHMTAMLPLLNVLPTPLFPDGSPSAPYNFSLATHEEKQLK</sequence>
<keyword evidence="2" id="KW-0067">ATP-binding</keyword>
<dbReference type="InterPro" id="IPR036890">
    <property type="entry name" value="HATPase_C_sf"/>
</dbReference>
<dbReference type="Pfam" id="PF02518">
    <property type="entry name" value="HATPase_c"/>
    <property type="match status" value="1"/>
</dbReference>
<dbReference type="Gene3D" id="3.30.565.10">
    <property type="entry name" value="Histidine kinase-like ATPase, C-terminal domain"/>
    <property type="match status" value="1"/>
</dbReference>
<evidence type="ECO:0000313" key="2">
    <source>
        <dbReference type="EMBL" id="MTS25863.1"/>
    </source>
</evidence>
<organism evidence="2 3">
    <name type="scientific">Ruthenibacterium lactatiformans</name>
    <dbReference type="NCBI Taxonomy" id="1550024"/>
    <lineage>
        <taxon>Bacteria</taxon>
        <taxon>Bacillati</taxon>
        <taxon>Bacillota</taxon>
        <taxon>Clostridia</taxon>
        <taxon>Eubacteriales</taxon>
        <taxon>Oscillospiraceae</taxon>
        <taxon>Ruthenibacterium</taxon>
    </lineage>
</organism>
<feature type="domain" description="Histidine kinase/HSP90-like ATPase" evidence="1">
    <location>
        <begin position="38"/>
        <end position="142"/>
    </location>
</feature>
<dbReference type="Proteomes" id="UP000472755">
    <property type="component" value="Unassembled WGS sequence"/>
</dbReference>
<proteinExistence type="predicted"/>
<name>A0A6L6LLZ3_9FIRM</name>
<dbReference type="EMBL" id="WMZU01000001">
    <property type="protein sequence ID" value="MTS25863.1"/>
    <property type="molecule type" value="Genomic_DNA"/>
</dbReference>
<dbReference type="GO" id="GO:0005524">
    <property type="term" value="F:ATP binding"/>
    <property type="evidence" value="ECO:0007669"/>
    <property type="project" value="UniProtKB-KW"/>
</dbReference>
<accession>A0A6L6LLZ3</accession>
<protein>
    <submittedName>
        <fullName evidence="2">ATP-binding protein</fullName>
    </submittedName>
</protein>
<dbReference type="SUPFAM" id="SSF55874">
    <property type="entry name" value="ATPase domain of HSP90 chaperone/DNA topoisomerase II/histidine kinase"/>
    <property type="match status" value="1"/>
</dbReference>
<dbReference type="AlphaFoldDB" id="A0A6L6LLZ3"/>
<keyword evidence="2" id="KW-0547">Nucleotide-binding</keyword>
<evidence type="ECO:0000259" key="1">
    <source>
        <dbReference type="Pfam" id="PF02518"/>
    </source>
</evidence>
<dbReference type="InterPro" id="IPR003594">
    <property type="entry name" value="HATPase_dom"/>
</dbReference>